<evidence type="ECO:0000256" key="1">
    <source>
        <dbReference type="SAM" id="MobiDB-lite"/>
    </source>
</evidence>
<protein>
    <submittedName>
        <fullName evidence="2">Uncharacterized protein</fullName>
    </submittedName>
</protein>
<name>A0A9P0ZN59_CUSEU</name>
<evidence type="ECO:0000313" key="3">
    <source>
        <dbReference type="Proteomes" id="UP001152484"/>
    </source>
</evidence>
<reference evidence="2" key="1">
    <citation type="submission" date="2022-07" db="EMBL/GenBank/DDBJ databases">
        <authorList>
            <person name="Macas J."/>
            <person name="Novak P."/>
            <person name="Neumann P."/>
        </authorList>
    </citation>
    <scope>NUCLEOTIDE SEQUENCE</scope>
</reference>
<feature type="non-terminal residue" evidence="2">
    <location>
        <position position="220"/>
    </location>
</feature>
<feature type="region of interest" description="Disordered" evidence="1">
    <location>
        <begin position="39"/>
        <end position="69"/>
    </location>
</feature>
<accession>A0A9P0ZN59</accession>
<keyword evidence="3" id="KW-1185">Reference proteome</keyword>
<sequence>MLSQAESLRLGGSQNLRSFITPSKLLAAGIGVIPSTVVRRSAPTSTPAPSGKGKEKMTPVDSNDADRVRKKRRVDDAIQLIPIDHVVDLTGPETEPKIYVPAKTKTPVLSDVPADDRMFVEFSNMGPRAEGRYMFPSSMWCSTSLKVPPSSTNLTHWSDLLEAGHQEALKAGVYYHKAFLAAEKEMKLLASDRDDSQVLLFAARKLAADLQERANEGEKA</sequence>
<proteinExistence type="predicted"/>
<comment type="caution">
    <text evidence="2">The sequence shown here is derived from an EMBL/GenBank/DDBJ whole genome shotgun (WGS) entry which is preliminary data.</text>
</comment>
<dbReference type="AlphaFoldDB" id="A0A9P0ZN59"/>
<gene>
    <name evidence="2" type="ORF">CEURO_LOCUS18251</name>
</gene>
<evidence type="ECO:0000313" key="2">
    <source>
        <dbReference type="EMBL" id="CAH9108858.1"/>
    </source>
</evidence>
<organism evidence="2 3">
    <name type="scientific">Cuscuta europaea</name>
    <name type="common">European dodder</name>
    <dbReference type="NCBI Taxonomy" id="41803"/>
    <lineage>
        <taxon>Eukaryota</taxon>
        <taxon>Viridiplantae</taxon>
        <taxon>Streptophyta</taxon>
        <taxon>Embryophyta</taxon>
        <taxon>Tracheophyta</taxon>
        <taxon>Spermatophyta</taxon>
        <taxon>Magnoliopsida</taxon>
        <taxon>eudicotyledons</taxon>
        <taxon>Gunneridae</taxon>
        <taxon>Pentapetalae</taxon>
        <taxon>asterids</taxon>
        <taxon>lamiids</taxon>
        <taxon>Solanales</taxon>
        <taxon>Convolvulaceae</taxon>
        <taxon>Cuscuteae</taxon>
        <taxon>Cuscuta</taxon>
        <taxon>Cuscuta subgen. Cuscuta</taxon>
    </lineage>
</organism>
<dbReference type="Proteomes" id="UP001152484">
    <property type="component" value="Unassembled WGS sequence"/>
</dbReference>
<dbReference type="EMBL" id="CAMAPE010000052">
    <property type="protein sequence ID" value="CAH9108858.1"/>
    <property type="molecule type" value="Genomic_DNA"/>
</dbReference>